<name>A0ABM6GCY5_9BACT</name>
<organism evidence="2 3">
    <name type="scientific">Thermosipho melanesiensis</name>
    <dbReference type="NCBI Taxonomy" id="46541"/>
    <lineage>
        <taxon>Bacteria</taxon>
        <taxon>Thermotogati</taxon>
        <taxon>Thermotogota</taxon>
        <taxon>Thermotogae</taxon>
        <taxon>Thermotogales</taxon>
        <taxon>Fervidobacteriaceae</taxon>
        <taxon>Thermosipho</taxon>
    </lineage>
</organism>
<evidence type="ECO:0000313" key="2">
    <source>
        <dbReference type="EMBL" id="APT73358.1"/>
    </source>
</evidence>
<feature type="transmembrane region" description="Helical" evidence="1">
    <location>
        <begin position="123"/>
        <end position="142"/>
    </location>
</feature>
<dbReference type="EMBL" id="CP007389">
    <property type="protein sequence ID" value="APT73358.1"/>
    <property type="molecule type" value="Genomic_DNA"/>
</dbReference>
<evidence type="ECO:0000313" key="3">
    <source>
        <dbReference type="Proteomes" id="UP000185490"/>
    </source>
</evidence>
<feature type="transmembrane region" description="Helical" evidence="1">
    <location>
        <begin position="77"/>
        <end position="103"/>
    </location>
</feature>
<feature type="transmembrane region" description="Helical" evidence="1">
    <location>
        <begin position="18"/>
        <end position="38"/>
    </location>
</feature>
<dbReference type="Proteomes" id="UP000185490">
    <property type="component" value="Chromosome"/>
</dbReference>
<evidence type="ECO:0000256" key="1">
    <source>
        <dbReference type="SAM" id="Phobius"/>
    </source>
</evidence>
<sequence>MEKQLVKLFSYQLPSDDFVIFTSILFSIGFVSNLFFSFVLNKILISNTIFIIGVLGYVIILWKWCFRFPEISKNNRLIFYFYIIFSIAFSFLAYFFPLLFFISGSLMISLILIVGKKLEKSNIYLKVLFVVLTLSFYLLELAPEINFRLGSKRENH</sequence>
<reference evidence="2 3" key="1">
    <citation type="submission" date="2014-02" db="EMBL/GenBank/DDBJ databases">
        <title>Diversity of Thermotogales isolates from hydrothermal vents.</title>
        <authorList>
            <person name="Haverkamp T.H.A."/>
            <person name="Lossouarn J."/>
            <person name="Geslin C."/>
            <person name="Nesbo C.L."/>
        </authorList>
    </citation>
    <scope>NUCLEOTIDE SEQUENCE [LARGE SCALE GENOMIC DNA]</scope>
    <source>
        <strain evidence="2 3">431</strain>
    </source>
</reference>
<protein>
    <submittedName>
        <fullName evidence="2">Uncharacterized protein</fullName>
    </submittedName>
</protein>
<proteinExistence type="predicted"/>
<keyword evidence="1" id="KW-0812">Transmembrane</keyword>
<keyword evidence="3" id="KW-1185">Reference proteome</keyword>
<keyword evidence="1" id="KW-1133">Transmembrane helix</keyword>
<dbReference type="RefSeq" id="WP_012056520.1">
    <property type="nucleotide sequence ID" value="NZ_CP007389.1"/>
</dbReference>
<keyword evidence="1" id="KW-0472">Membrane</keyword>
<feature type="transmembrane region" description="Helical" evidence="1">
    <location>
        <begin position="44"/>
        <end position="65"/>
    </location>
</feature>
<gene>
    <name evidence="2" type="ORF">BW47_01565</name>
</gene>
<accession>A0ABM6GCY5</accession>